<dbReference type="PROSITE" id="PS00209">
    <property type="entry name" value="HEMOCYANIN_1"/>
    <property type="match status" value="1"/>
</dbReference>
<dbReference type="Gene3D" id="1.10.1280.10">
    <property type="entry name" value="Di-copper center containing domain from catechol oxidase"/>
    <property type="match status" value="1"/>
</dbReference>
<accession>A0A2I6SDA4</accession>
<feature type="domain" description="Hemocyanin C-terminal" evidence="5">
    <location>
        <begin position="431"/>
        <end position="669"/>
    </location>
</feature>
<dbReference type="InterPro" id="IPR008922">
    <property type="entry name" value="Di-copper_centre_dom_sf"/>
</dbReference>
<name>A0A2I6SDA4_9ORTH</name>
<dbReference type="PROSITE" id="PS00210">
    <property type="entry name" value="HEMOCYANIN_2"/>
    <property type="match status" value="1"/>
</dbReference>
<evidence type="ECO:0000259" key="5">
    <source>
        <dbReference type="Pfam" id="PF03723"/>
    </source>
</evidence>
<dbReference type="Gene3D" id="1.20.1370.10">
    <property type="entry name" value="Hemocyanin, N-terminal domain"/>
    <property type="match status" value="1"/>
</dbReference>
<protein>
    <submittedName>
        <fullName evidence="6">Hexamerin-like protein 2</fullName>
    </submittedName>
</protein>
<dbReference type="PANTHER" id="PTHR11511">
    <property type="entry name" value="LARVAL STORAGE PROTEIN/PHENOLOXIDASE"/>
    <property type="match status" value="1"/>
</dbReference>
<evidence type="ECO:0000259" key="4">
    <source>
        <dbReference type="Pfam" id="PF03722"/>
    </source>
</evidence>
<keyword evidence="2" id="KW-0732">Signal</keyword>
<dbReference type="Pfam" id="PF00372">
    <property type="entry name" value="Hemocyanin_M"/>
    <property type="match status" value="1"/>
</dbReference>
<evidence type="ECO:0000256" key="1">
    <source>
        <dbReference type="ARBA" id="ARBA00022761"/>
    </source>
</evidence>
<dbReference type="SUPFAM" id="SSF81296">
    <property type="entry name" value="E set domains"/>
    <property type="match status" value="1"/>
</dbReference>
<dbReference type="InterPro" id="IPR013788">
    <property type="entry name" value="Hemocyanin/hexamerin"/>
</dbReference>
<dbReference type="GO" id="GO:0005615">
    <property type="term" value="C:extracellular space"/>
    <property type="evidence" value="ECO:0007669"/>
    <property type="project" value="UniProtKB-ARBA"/>
</dbReference>
<dbReference type="InterPro" id="IPR014756">
    <property type="entry name" value="Ig_E-set"/>
</dbReference>
<proteinExistence type="evidence at transcript level"/>
<sequence length="680" mass="80124">MRTATVVVLSLLAALAAAAVVPHREADKDLLQKQYKLLRLLYRVQQYNFLPEEKAIAESYNLEENFDHYKDPQYVKIFLKFYNNGYFKQRGESFSPYYQRDQYDSKALFDLFYYAKDFDTFYKTAVWAKDHVNEAQFVYAFTLAVLHREDTRDVVLPAPYEIFPQLFVNAHVIQKAYDARLRGIPGTKESPYYILSNYSGYPVAYNPEELVSYFTEDVGLNSFFAYAHYMYPYWFEEAKYDVQLFQKRGEAFLYILQQLLARYHLERLSNHLPDVQPVDYERPVKVGYYPELRLQNGIEAPARPEGVFPRDIDFLFVEEAKNFERRIYDAIDYGYVYAENQTKYNIREHDFTDLIGSIIEGNYGSVNRYYYGSLFRNLLSLFGHIVDPVHSYGVSPSVLEQPETFLRDPLFYRIAKRIVSIYYRYKNQLTRYTYQDFEFKGVEINSVSVDKLVTYFDYFDFDLSNAFTISGPEAVKEIEDGSQYKYVARQYRLNHKPFSYHVKVTSDKEVDSVVRVFFGPRYDVNGREYTFDEQRQYYVLLDIFTYKLKSGENVIERNSKDIEYYGSEAPSFFDLFRDTQAAAKGEQKYFVDEYKQHFGFPQRLALPRGTRNGLPLNFFVLVTPAREGYTHPLLPYSDGHAPGYPFDRRSFDFDLQVPNAYFGDAVVVHRRQEEVATPVA</sequence>
<dbReference type="AlphaFoldDB" id="A0A2I6SDA4"/>
<keyword evidence="1" id="KW-0758">Storage protein</keyword>
<dbReference type="Pfam" id="PF03722">
    <property type="entry name" value="Hemocyanin_N"/>
    <property type="match status" value="1"/>
</dbReference>
<organism evidence="6">
    <name type="scientific">Prosarthria teretrirostris</name>
    <dbReference type="NCBI Taxonomy" id="58589"/>
    <lineage>
        <taxon>Eukaryota</taxon>
        <taxon>Metazoa</taxon>
        <taxon>Ecdysozoa</taxon>
        <taxon>Arthropoda</taxon>
        <taxon>Hexapoda</taxon>
        <taxon>Insecta</taxon>
        <taxon>Pterygota</taxon>
        <taxon>Neoptera</taxon>
        <taxon>Polyneoptera</taxon>
        <taxon>Orthoptera</taxon>
        <taxon>Caelifera</taxon>
        <taxon>Acrididea</taxon>
        <taxon>Acridomorpha</taxon>
        <taxon>Proscopioidea</taxon>
        <taxon>Proscopiidae</taxon>
        <taxon>Proscopiinae</taxon>
        <taxon>Proscopiini</taxon>
        <taxon>Prosarthria</taxon>
    </lineage>
</organism>
<dbReference type="InterPro" id="IPR005203">
    <property type="entry name" value="Hemocyanin_C"/>
</dbReference>
<dbReference type="InterPro" id="IPR036697">
    <property type="entry name" value="Hemocyanin_N_sf"/>
</dbReference>
<dbReference type="Gene3D" id="2.60.40.1520">
    <property type="entry name" value="Hemocyanin, C-terminal domain"/>
    <property type="match status" value="1"/>
</dbReference>
<dbReference type="SUPFAM" id="SSF48050">
    <property type="entry name" value="Hemocyanin, N-terminal domain"/>
    <property type="match status" value="1"/>
</dbReference>
<feature type="domain" description="Hemocyanin middle" evidence="3">
    <location>
        <begin position="158"/>
        <end position="422"/>
    </location>
</feature>
<dbReference type="Pfam" id="PF03723">
    <property type="entry name" value="Hemocyanin_C"/>
    <property type="match status" value="1"/>
</dbReference>
<evidence type="ECO:0000256" key="2">
    <source>
        <dbReference type="SAM" id="SignalP"/>
    </source>
</evidence>
<reference evidence="6" key="1">
    <citation type="journal article" date="2017" name="Zootaxa">
        <title>Molecular Phylogenetic Analysis of the Orthoptera (Arthropoda, Insecta) based on Hexamerin Sequences.</title>
        <authorList>
            <person name="Zhang X."/>
            <person name="Hao J."/>
            <person name="Xia Y.U."/>
            <person name="Chang Y."/>
            <person name="Zhang D."/>
            <person name="Yin H."/>
        </authorList>
    </citation>
    <scope>NUCLEOTIDE SEQUENCE</scope>
</reference>
<dbReference type="PANTHER" id="PTHR11511:SF5">
    <property type="entry name" value="FAT-BODY PROTEIN 1-RELATED"/>
    <property type="match status" value="1"/>
</dbReference>
<dbReference type="PRINTS" id="PR00187">
    <property type="entry name" value="HAEMOCYANIN"/>
</dbReference>
<dbReference type="InterPro" id="IPR000896">
    <property type="entry name" value="Hemocyanin/hexamerin_mid_dom"/>
</dbReference>
<dbReference type="InterPro" id="IPR005204">
    <property type="entry name" value="Hemocyanin_N"/>
</dbReference>
<dbReference type="GO" id="GO:0045735">
    <property type="term" value="F:nutrient reservoir activity"/>
    <property type="evidence" value="ECO:0007669"/>
    <property type="project" value="UniProtKB-KW"/>
</dbReference>
<evidence type="ECO:0000313" key="6">
    <source>
        <dbReference type="EMBL" id="AUO15571.1"/>
    </source>
</evidence>
<feature type="signal peptide" evidence="2">
    <location>
        <begin position="1"/>
        <end position="18"/>
    </location>
</feature>
<feature type="domain" description="Hemocyanin N-terminal" evidence="4">
    <location>
        <begin position="31"/>
        <end position="152"/>
    </location>
</feature>
<dbReference type="SUPFAM" id="SSF48056">
    <property type="entry name" value="Di-copper centre-containing domain"/>
    <property type="match status" value="1"/>
</dbReference>
<dbReference type="EMBL" id="KY086438">
    <property type="protein sequence ID" value="AUO15571.1"/>
    <property type="molecule type" value="mRNA"/>
</dbReference>
<evidence type="ECO:0000259" key="3">
    <source>
        <dbReference type="Pfam" id="PF00372"/>
    </source>
</evidence>
<dbReference type="InterPro" id="IPR037020">
    <property type="entry name" value="Hemocyanin_C_sf"/>
</dbReference>
<feature type="chain" id="PRO_5014392248" evidence="2">
    <location>
        <begin position="19"/>
        <end position="680"/>
    </location>
</feature>